<feature type="transmembrane region" description="Helical" evidence="1">
    <location>
        <begin position="158"/>
        <end position="175"/>
    </location>
</feature>
<proteinExistence type="predicted"/>
<evidence type="ECO:0000313" key="3">
    <source>
        <dbReference type="Proteomes" id="UP000028521"/>
    </source>
</evidence>
<reference evidence="3" key="2">
    <citation type="submission" date="2014-07" db="EMBL/GenBank/DDBJ databases">
        <title>Genome sequence of Mangrovimonas yunxiaonensis.</title>
        <authorList>
            <person name="Li Y."/>
            <person name="Zheng T."/>
        </authorList>
    </citation>
    <scope>NUCLEOTIDE SEQUENCE [LARGE SCALE GENOMIC DNA]</scope>
    <source>
        <strain evidence="3">LY01</strain>
    </source>
</reference>
<keyword evidence="3" id="KW-1185">Reference proteome</keyword>
<keyword evidence="1" id="KW-1133">Transmembrane helix</keyword>
<dbReference type="STRING" id="1197477.IA57_03385"/>
<keyword evidence="1" id="KW-0812">Transmembrane</keyword>
<comment type="caution">
    <text evidence="2">The sequence shown here is derived from an EMBL/GenBank/DDBJ whole genome shotgun (WGS) entry which is preliminary data.</text>
</comment>
<accession>A0A084TMI9</accession>
<evidence type="ECO:0000313" key="2">
    <source>
        <dbReference type="EMBL" id="KFB01925.1"/>
    </source>
</evidence>
<feature type="transmembrane region" description="Helical" evidence="1">
    <location>
        <begin position="182"/>
        <end position="201"/>
    </location>
</feature>
<dbReference type="OrthoDB" id="9786064at2"/>
<protein>
    <submittedName>
        <fullName evidence="2">Membrane protein</fullName>
    </submittedName>
</protein>
<sequence length="202" mass="22960">MTHHILKSISFIFHPVIMPLLGVLFYFSKTRRFIPNEIIYAKLVSISILTVFLPILFYFLLKTLRRVETVYLKTSKERITPLLLNGVVVLLIINRVLPFSEIVELYYFFVGILVSTITCLLLALFNFKASLHMVGLSGIGMFFLALSLHFSININGTLALLAIVFGAVATSRLHLKAHNYNELIIGALVGFMPQLLLLKYWL</sequence>
<feature type="transmembrane region" description="Helical" evidence="1">
    <location>
        <begin position="82"/>
        <end position="99"/>
    </location>
</feature>
<dbReference type="RefSeq" id="WP_036119148.1">
    <property type="nucleotide sequence ID" value="NZ_BMET01000005.1"/>
</dbReference>
<organism evidence="2 3">
    <name type="scientific">Mangrovimonas yunxiaonensis</name>
    <dbReference type="NCBI Taxonomy" id="1197477"/>
    <lineage>
        <taxon>Bacteria</taxon>
        <taxon>Pseudomonadati</taxon>
        <taxon>Bacteroidota</taxon>
        <taxon>Flavobacteriia</taxon>
        <taxon>Flavobacteriales</taxon>
        <taxon>Flavobacteriaceae</taxon>
        <taxon>Mangrovimonas</taxon>
    </lineage>
</organism>
<name>A0A084TMI9_9FLAO</name>
<dbReference type="eggNOG" id="COG0671">
    <property type="taxonomic scope" value="Bacteria"/>
</dbReference>
<feature type="transmembrane region" description="Helical" evidence="1">
    <location>
        <begin position="39"/>
        <end position="61"/>
    </location>
</feature>
<dbReference type="AlphaFoldDB" id="A0A084TMI9"/>
<feature type="transmembrane region" description="Helical" evidence="1">
    <location>
        <begin position="105"/>
        <end position="127"/>
    </location>
</feature>
<gene>
    <name evidence="2" type="ORF">IA57_03385</name>
</gene>
<keyword evidence="1" id="KW-0472">Membrane</keyword>
<reference evidence="2 3" key="1">
    <citation type="journal article" date="2014" name="Genome Announc.">
        <title>Draft Genome Sequence of the Algicidal Bacterium Mangrovimonas yunxiaonensis Strain LY01.</title>
        <authorList>
            <person name="Li Y."/>
            <person name="Zhu H."/>
            <person name="Li C."/>
            <person name="Zhang H."/>
            <person name="Chen Z."/>
            <person name="Zheng W."/>
            <person name="Xu H."/>
            <person name="Zheng T."/>
        </authorList>
    </citation>
    <scope>NUCLEOTIDE SEQUENCE [LARGE SCALE GENOMIC DNA]</scope>
    <source>
        <strain evidence="2 3">LY01</strain>
    </source>
</reference>
<dbReference type="EMBL" id="JPFK01000003">
    <property type="protein sequence ID" value="KFB01925.1"/>
    <property type="molecule type" value="Genomic_DNA"/>
</dbReference>
<dbReference type="Proteomes" id="UP000028521">
    <property type="component" value="Unassembled WGS sequence"/>
</dbReference>
<evidence type="ECO:0000256" key="1">
    <source>
        <dbReference type="SAM" id="Phobius"/>
    </source>
</evidence>
<feature type="transmembrane region" description="Helical" evidence="1">
    <location>
        <begin position="9"/>
        <end position="27"/>
    </location>
</feature>